<gene>
    <name evidence="20" type="ORF">CWI37_0232p0020</name>
</gene>
<evidence type="ECO:0000313" key="20">
    <source>
        <dbReference type="EMBL" id="TBU03791.1"/>
    </source>
</evidence>
<accession>A0A4Q9L9W1</accession>
<feature type="binding site" evidence="14">
    <location>
        <position position="505"/>
    </location>
    <ligand>
        <name>substrate</name>
    </ligand>
</feature>
<comment type="similarity">
    <text evidence="4 18">Belongs to the transketolase family.</text>
</comment>
<dbReference type="InterPro" id="IPR049557">
    <property type="entry name" value="Transketolase_CS"/>
</dbReference>
<dbReference type="AlphaFoldDB" id="A0A4Q9L9W1"/>
<feature type="site" description="Important for catalytic activity" evidence="17">
    <location>
        <position position="25"/>
    </location>
</feature>
<evidence type="ECO:0000256" key="15">
    <source>
        <dbReference type="PIRSR" id="PIRSR605478-3"/>
    </source>
</evidence>
<evidence type="ECO:0000256" key="2">
    <source>
        <dbReference type="ARBA" id="ARBA00001936"/>
    </source>
</evidence>
<dbReference type="GO" id="GO:0046872">
    <property type="term" value="F:metal ion binding"/>
    <property type="evidence" value="ECO:0007669"/>
    <property type="project" value="UniProtKB-KW"/>
</dbReference>
<comment type="cofactor">
    <cofactor evidence="3">
        <name>Co(2+)</name>
        <dbReference type="ChEBI" id="CHEBI:48828"/>
    </cofactor>
</comment>
<feature type="binding site" evidence="14">
    <location>
        <position position="343"/>
    </location>
    <ligand>
        <name>substrate</name>
    </ligand>
</feature>
<feature type="binding site" evidence="15">
    <location>
        <position position="423"/>
    </location>
    <ligand>
        <name>thiamine diphosphate</name>
        <dbReference type="ChEBI" id="CHEBI:58937"/>
    </ligand>
</feature>
<feature type="binding site" evidence="14">
    <location>
        <position position="25"/>
    </location>
    <ligand>
        <name>substrate</name>
    </ligand>
</feature>
<comment type="cofactor">
    <cofactor evidence="18">
        <name>Mg(2+)</name>
        <dbReference type="ChEBI" id="CHEBI:18420"/>
    </cofactor>
    <cofactor evidence="18">
        <name>Ca(2+)</name>
        <dbReference type="ChEBI" id="CHEBI:29108"/>
    </cofactor>
    <cofactor evidence="18">
        <name>Mn(2+)</name>
        <dbReference type="ChEBI" id="CHEBI:29035"/>
    </cofactor>
    <cofactor evidence="18">
        <name>Co(2+)</name>
        <dbReference type="ChEBI" id="CHEBI:48828"/>
    </cofactor>
    <text evidence="18">Binds 1 Mg(2+) ion per subunit. Can also utilize other divalent metal cations, such as Ca(2+), Mn(2+) and Co(2+).</text>
</comment>
<evidence type="ECO:0000256" key="10">
    <source>
        <dbReference type="ARBA" id="ARBA00022842"/>
    </source>
</evidence>
<evidence type="ECO:0000256" key="1">
    <source>
        <dbReference type="ARBA" id="ARBA00001913"/>
    </source>
</evidence>
<comment type="caution">
    <text evidence="20">The sequence shown here is derived from an EMBL/GenBank/DDBJ whole genome shotgun (WGS) entry which is preliminary data.</text>
</comment>
<keyword evidence="7 18" id="KW-0808">Transferase</keyword>
<evidence type="ECO:0000256" key="7">
    <source>
        <dbReference type="ARBA" id="ARBA00022679"/>
    </source>
</evidence>
<evidence type="ECO:0000256" key="18">
    <source>
        <dbReference type="RuleBase" id="RU004996"/>
    </source>
</evidence>
<evidence type="ECO:0000256" key="16">
    <source>
        <dbReference type="PIRSR" id="PIRSR605478-4"/>
    </source>
</evidence>
<feature type="binding site" evidence="16">
    <location>
        <position position="185"/>
    </location>
    <ligand>
        <name>Mg(2+)</name>
        <dbReference type="ChEBI" id="CHEBI:18420"/>
    </ligand>
</feature>
<dbReference type="Gene3D" id="3.40.50.970">
    <property type="match status" value="2"/>
</dbReference>
<dbReference type="InterPro" id="IPR029061">
    <property type="entry name" value="THDP-binding"/>
</dbReference>
<dbReference type="CDD" id="cd07033">
    <property type="entry name" value="TPP_PYR_DXS_TK_like"/>
    <property type="match status" value="1"/>
</dbReference>
<dbReference type="PROSITE" id="PS00802">
    <property type="entry name" value="TRANSKETOLASE_2"/>
    <property type="match status" value="1"/>
</dbReference>
<dbReference type="SMART" id="SM00861">
    <property type="entry name" value="Transket_pyr"/>
    <property type="match status" value="1"/>
</dbReference>
<sequence>MSDILSINNIRVLCAEMVEEAKSGHPGAPLGLAPFVYILFKNYIRFDPEDSKWINRDIFIFSNGHACTLEYVIRHLCGYKIGLEDLKKFRQLGSITPGHPEFGVTDGVEASTGPLGQGISNAVGYAIALEKMKLYNKESLFIFDNRVYCIFGDGCYQEGISHEAFALAGHLKLSNLTFIYDSNKITIDGPTSLSMSDDSVLRFKSYGFEVEIIEDGDSDLKKMEEILNKKITKTKVIILNTTIGKFSELEGNAKVHGAPLGMENLKKLKEKLNFGEEKFLVKNEVKEIFKEVIQRNKENRKVWNEKIKKYRIKFPEIYEEIFRKEKTVLKISYENQSGKIATRKHFSDALNENISKFKHLIGGSADLTPSNLTKWKESEDFTAENRKGNYIRFGIREHAMMGICNGISYFGHHFVFCGTFLNFITYGFPSLRLACLTNLKVLYVMTHDSIGLGEDGPTHQPIEVLPLLRATPNLTVLRPADGRETRFCLKFAYENDGPTVVCLSRQNLPDLNNSSIDLSYNGAYFIKESENPEIILISTGSEVCLALECAEILQKKNKKVSVVSMISFELFEKQSESYKQKILPPKVIKISIEASSAFGWQKYSNFQIGIDSFGKSAKYEDIYDYFGFTPDKLSDRILSLLQVNFNC</sequence>
<protein>
    <recommendedName>
        <fullName evidence="6 18">Transketolase</fullName>
        <ecNumber evidence="6 18">2.2.1.1</ecNumber>
    </recommendedName>
</protein>
<dbReference type="PANTHER" id="PTHR43522">
    <property type="entry name" value="TRANSKETOLASE"/>
    <property type="match status" value="1"/>
</dbReference>
<dbReference type="InterPro" id="IPR020826">
    <property type="entry name" value="Transketolase_BS"/>
</dbReference>
<comment type="cofactor">
    <cofactor evidence="1">
        <name>Ca(2+)</name>
        <dbReference type="ChEBI" id="CHEBI:29108"/>
    </cofactor>
</comment>
<dbReference type="Pfam" id="PF22613">
    <property type="entry name" value="Transketolase_C_1"/>
    <property type="match status" value="1"/>
</dbReference>
<feature type="binding site" evidence="16">
    <location>
        <position position="183"/>
    </location>
    <ligand>
        <name>Mg(2+)</name>
        <dbReference type="ChEBI" id="CHEBI:18420"/>
    </ligand>
</feature>
<feature type="binding site" evidence="14">
    <location>
        <position position="455"/>
    </location>
    <ligand>
        <name>substrate</name>
    </ligand>
</feature>
<dbReference type="Pfam" id="PF00456">
    <property type="entry name" value="Transketolase_N"/>
    <property type="match status" value="1"/>
</dbReference>
<keyword evidence="11 15" id="KW-0786">Thiamine pyrophosphate</keyword>
<feature type="domain" description="Transketolase-like pyrimidine-binding" evidence="19">
    <location>
        <begin position="340"/>
        <end position="510"/>
    </location>
</feature>
<dbReference type="FunFam" id="3.40.50.920:FF:000003">
    <property type="entry name" value="Transketolase"/>
    <property type="match status" value="1"/>
</dbReference>
<comment type="subunit">
    <text evidence="5 18">Homodimer.</text>
</comment>
<keyword evidence="8 16" id="KW-0479">Metal-binding</keyword>
<dbReference type="PANTHER" id="PTHR43522:SF2">
    <property type="entry name" value="TRANSKETOLASE 1-RELATED"/>
    <property type="match status" value="1"/>
</dbReference>
<feature type="binding site" evidence="15">
    <location>
        <position position="256"/>
    </location>
    <ligand>
        <name>thiamine diphosphate</name>
        <dbReference type="ChEBI" id="CHEBI:58937"/>
    </ligand>
</feature>
<name>A0A4Q9L9W1_9MICR</name>
<evidence type="ECO:0000256" key="3">
    <source>
        <dbReference type="ARBA" id="ARBA00001941"/>
    </source>
</evidence>
<feature type="binding site" evidence="15">
    <location>
        <position position="154"/>
    </location>
    <ligand>
        <name>thiamine diphosphate</name>
        <dbReference type="ChEBI" id="CHEBI:58937"/>
    </ligand>
</feature>
<dbReference type="InterPro" id="IPR005478">
    <property type="entry name" value="Transketolase_bac-like"/>
</dbReference>
<comment type="catalytic activity">
    <reaction evidence="12 18">
        <text>D-sedoheptulose 7-phosphate + D-glyceraldehyde 3-phosphate = aldehydo-D-ribose 5-phosphate + D-xylulose 5-phosphate</text>
        <dbReference type="Rhea" id="RHEA:10508"/>
        <dbReference type="ChEBI" id="CHEBI:57483"/>
        <dbReference type="ChEBI" id="CHEBI:57737"/>
        <dbReference type="ChEBI" id="CHEBI:58273"/>
        <dbReference type="ChEBI" id="CHEBI:59776"/>
        <dbReference type="EC" id="2.2.1.1"/>
    </reaction>
</comment>
<evidence type="ECO:0000256" key="9">
    <source>
        <dbReference type="ARBA" id="ARBA00022837"/>
    </source>
</evidence>
<evidence type="ECO:0000313" key="21">
    <source>
        <dbReference type="Proteomes" id="UP000292362"/>
    </source>
</evidence>
<evidence type="ECO:0000259" key="19">
    <source>
        <dbReference type="SMART" id="SM00861"/>
    </source>
</evidence>
<dbReference type="Pfam" id="PF02779">
    <property type="entry name" value="Transket_pyr"/>
    <property type="match status" value="1"/>
</dbReference>
<evidence type="ECO:0000256" key="6">
    <source>
        <dbReference type="ARBA" id="ARBA00013152"/>
    </source>
</evidence>
<dbReference type="CDD" id="cd02012">
    <property type="entry name" value="TPP_TK"/>
    <property type="match status" value="1"/>
</dbReference>
<reference evidence="20 21" key="1">
    <citation type="submission" date="2017-12" db="EMBL/GenBank/DDBJ databases">
        <authorList>
            <person name="Pombert J.-F."/>
            <person name="Haag K.L."/>
            <person name="Ebert D."/>
        </authorList>
    </citation>
    <scope>NUCLEOTIDE SEQUENCE [LARGE SCALE GENOMIC DNA]</scope>
    <source>
        <strain evidence="20">FI-OER-3-3</strain>
    </source>
</reference>
<dbReference type="GO" id="GO:0005829">
    <property type="term" value="C:cytosol"/>
    <property type="evidence" value="ECO:0007669"/>
    <property type="project" value="TreeGrafter"/>
</dbReference>
<feature type="binding site" evidence="15">
    <location>
        <begin position="113"/>
        <end position="115"/>
    </location>
    <ligand>
        <name>thiamine diphosphate</name>
        <dbReference type="ChEBI" id="CHEBI:58937"/>
    </ligand>
</feature>
<feature type="binding site" evidence="14">
    <location>
        <position position="459"/>
    </location>
    <ligand>
        <name>substrate</name>
    </ligand>
</feature>
<dbReference type="EMBL" id="PITJ01000232">
    <property type="protein sequence ID" value="TBU03791.1"/>
    <property type="molecule type" value="Genomic_DNA"/>
</dbReference>
<evidence type="ECO:0000256" key="13">
    <source>
        <dbReference type="PIRSR" id="PIRSR605478-1"/>
    </source>
</evidence>
<evidence type="ECO:0000256" key="11">
    <source>
        <dbReference type="ARBA" id="ARBA00023052"/>
    </source>
</evidence>
<keyword evidence="9 18" id="KW-0106">Calcium</keyword>
<dbReference type="NCBIfam" id="TIGR00232">
    <property type="entry name" value="tktlase_bact"/>
    <property type="match status" value="1"/>
</dbReference>
<evidence type="ECO:0000256" key="14">
    <source>
        <dbReference type="PIRSR" id="PIRSR605478-2"/>
    </source>
</evidence>
<dbReference type="FunFam" id="3.40.50.970:FF:000045">
    <property type="entry name" value="Transketolase"/>
    <property type="match status" value="1"/>
</dbReference>
<dbReference type="InterPro" id="IPR009014">
    <property type="entry name" value="Transketo_C/PFOR_II"/>
</dbReference>
<evidence type="ECO:0000256" key="17">
    <source>
        <dbReference type="PIRSR" id="PIRSR605478-5"/>
    </source>
</evidence>
<dbReference type="GO" id="GO:0004802">
    <property type="term" value="F:transketolase activity"/>
    <property type="evidence" value="ECO:0007669"/>
    <property type="project" value="UniProtKB-EC"/>
</dbReference>
<feature type="binding site" evidence="14">
    <location>
        <position position="256"/>
    </location>
    <ligand>
        <name>substrate</name>
    </ligand>
</feature>
<dbReference type="InterPro" id="IPR055152">
    <property type="entry name" value="Transketolase-like_C_2"/>
</dbReference>
<comment type="cofactor">
    <cofactor evidence="15">
        <name>thiamine diphosphate</name>
        <dbReference type="ChEBI" id="CHEBI:58937"/>
    </cofactor>
    <text evidence="15">Binds 1 thiamine pyrophosphate per subunit. During the reaction, the substrate forms a covalent intermediate with the cofactor.</text>
</comment>
<dbReference type="InterPro" id="IPR033247">
    <property type="entry name" value="Transketolase_fam"/>
</dbReference>
<feature type="binding site" evidence="15">
    <location>
        <position position="183"/>
    </location>
    <ligand>
        <name>thiamine diphosphate</name>
        <dbReference type="ChEBI" id="CHEBI:58937"/>
    </ligand>
</feature>
<feature type="binding site" evidence="14">
    <location>
        <position position="447"/>
    </location>
    <ligand>
        <name>substrate</name>
    </ligand>
</feature>
<dbReference type="VEuPathDB" id="MicrosporidiaDB:CWI37_0232p0020"/>
<organism evidence="20 21">
    <name type="scientific">Hamiltosporidium tvaerminnensis</name>
    <dbReference type="NCBI Taxonomy" id="1176355"/>
    <lineage>
        <taxon>Eukaryota</taxon>
        <taxon>Fungi</taxon>
        <taxon>Fungi incertae sedis</taxon>
        <taxon>Microsporidia</taxon>
        <taxon>Dubosqiidae</taxon>
        <taxon>Hamiltosporidium</taxon>
    </lineage>
</organism>
<keyword evidence="10 16" id="KW-0460">Magnesium</keyword>
<evidence type="ECO:0000256" key="8">
    <source>
        <dbReference type="ARBA" id="ARBA00022723"/>
    </source>
</evidence>
<feature type="binding site" evidence="16">
    <location>
        <position position="153"/>
    </location>
    <ligand>
        <name>Mg(2+)</name>
        <dbReference type="ChEBI" id="CHEBI:18420"/>
    </ligand>
</feature>
<dbReference type="SUPFAM" id="SSF52922">
    <property type="entry name" value="TK C-terminal domain-like"/>
    <property type="match status" value="1"/>
</dbReference>
<dbReference type="FunFam" id="3.40.50.970:FF:000004">
    <property type="entry name" value="Transketolase"/>
    <property type="match status" value="1"/>
</dbReference>
<dbReference type="InterPro" id="IPR005475">
    <property type="entry name" value="Transketolase-like_Pyr-bd"/>
</dbReference>
<comment type="cofactor">
    <cofactor evidence="16">
        <name>Mg(2+)</name>
        <dbReference type="ChEBI" id="CHEBI:18420"/>
    </cofactor>
    <text evidence="16">Binds 1 Mg(2+) ion per subunit. Can also utilize other divalent metal cations, such as Ca(2+), Mn(2+) and Co(2+).</text>
</comment>
<feature type="binding site" evidence="14">
    <location>
        <position position="370"/>
    </location>
    <ligand>
        <name>substrate</name>
    </ligand>
</feature>
<feature type="binding site" evidence="15">
    <location>
        <position position="65"/>
    </location>
    <ligand>
        <name>thiamine diphosphate</name>
        <dbReference type="ChEBI" id="CHEBI:58937"/>
    </ligand>
</feature>
<dbReference type="EC" id="2.2.1.1" evidence="6 18"/>
<evidence type="ECO:0000256" key="4">
    <source>
        <dbReference type="ARBA" id="ARBA00007131"/>
    </source>
</evidence>
<dbReference type="Proteomes" id="UP000292362">
    <property type="component" value="Unassembled WGS sequence"/>
</dbReference>
<dbReference type="PROSITE" id="PS00801">
    <property type="entry name" value="TRANSKETOLASE_1"/>
    <property type="match status" value="1"/>
</dbReference>
<dbReference type="InterPro" id="IPR005474">
    <property type="entry name" value="Transketolase_N"/>
</dbReference>
<dbReference type="GO" id="GO:0006098">
    <property type="term" value="P:pentose-phosphate shunt"/>
    <property type="evidence" value="ECO:0007669"/>
    <property type="project" value="TreeGrafter"/>
</dbReference>
<dbReference type="SUPFAM" id="SSF52518">
    <property type="entry name" value="Thiamin diphosphate-binding fold (THDP-binding)"/>
    <property type="match status" value="2"/>
</dbReference>
<feature type="site" description="Important for catalytic activity" evidence="17">
    <location>
        <position position="256"/>
    </location>
</feature>
<proteinExistence type="inferred from homology"/>
<feature type="active site" description="Proton donor" evidence="13">
    <location>
        <position position="397"/>
    </location>
</feature>
<comment type="cofactor">
    <cofactor evidence="2">
        <name>Mn(2+)</name>
        <dbReference type="ChEBI" id="CHEBI:29035"/>
    </cofactor>
</comment>
<evidence type="ECO:0000256" key="5">
    <source>
        <dbReference type="ARBA" id="ARBA00011738"/>
    </source>
</evidence>
<dbReference type="Gene3D" id="3.40.50.920">
    <property type="match status" value="1"/>
</dbReference>
<evidence type="ECO:0000256" key="12">
    <source>
        <dbReference type="ARBA" id="ARBA00049473"/>
    </source>
</evidence>
<comment type="function">
    <text evidence="18">Catalyzes the transfer of a two-carbon ketol group from a ketose donor to an aldose acceptor, via a covalent intermediate with the cofactor thiamine pyrophosphate.</text>
</comment>